<dbReference type="GO" id="GO:0009306">
    <property type="term" value="P:protein secretion"/>
    <property type="evidence" value="ECO:0007669"/>
    <property type="project" value="InterPro"/>
</dbReference>
<proteinExistence type="predicted"/>
<dbReference type="InterPro" id="IPR007452">
    <property type="entry name" value="TamB_C"/>
</dbReference>
<dbReference type="Pfam" id="PF04357">
    <property type="entry name" value="TamB"/>
    <property type="match status" value="1"/>
</dbReference>
<evidence type="ECO:0000256" key="4">
    <source>
        <dbReference type="ARBA" id="ARBA00023136"/>
    </source>
</evidence>
<feature type="transmembrane region" description="Helical" evidence="6">
    <location>
        <begin position="12"/>
        <end position="36"/>
    </location>
</feature>
<accession>A0AAU7KQB5</accession>
<feature type="region of interest" description="Disordered" evidence="5">
    <location>
        <begin position="399"/>
        <end position="436"/>
    </location>
</feature>
<name>A0AAU7KQB5_9GAMM</name>
<feature type="domain" description="Translocation and assembly module TamB C-terminal" evidence="7">
    <location>
        <begin position="1002"/>
        <end position="1357"/>
    </location>
</feature>
<evidence type="ECO:0000259" key="7">
    <source>
        <dbReference type="Pfam" id="PF04357"/>
    </source>
</evidence>
<sequence length="1367" mass="143514">MRKGRALWALTRLLIWLPLTLVGLVLLIGGLVLSPWGTRMALDQGQRMGFLEYEAVEGALLDTFALDGFRMEMGSLRLSVDALSLSWAEDCVLDGRLCLDYLRVSGTDVRLGESEAAEEPPVEPEPTSAEPGPLALPFPVEIRELAVEDVAVQLADGTRLAWDSFTTAAVAEGDTLSVRPTRLAGLHLTLPLTPGAMLALSDAEHEGPIVSAEAIDAAIAVRSPLPSEAAAEMEGAAAKADDIPLGERERLVLPEVTLPLAIEVPELVVEDTTVDGAFDYHVERLDLSLDARGQTVTIEPLAVASADADAELQARATLSGDYPLELNFAADLYLPEIFPALSGERVELSAAGSLADLEIDLKTSGPVDTHLVARLDALDPTLPFSATFQSPRLQWPLPGMDSPLPEGIEETGEVSDAETSAPDNAEASNPEADNATAATAEVGPWIARDLDLAIEGSLTGYTLQLALAAEGPDVPPTTLALQGQGDLSQFAWAPLEVAPEGAGALSTEGRVDWSDGVSVEAAATLTGLNPEPFVEGLAGDIDGTLQVAFTQTDEGWRVEVPALDIEGTLDGRPLSLEAQLAGNSNMQWDIDSLDFRQGDNRIQAVGQVSESNLDVDAEISLPDMASLYPGLAGELSGDITASGSLQAPQLDLALNGSGVAFEENRVGELSLSGRVAGIDDPELDIGLEARQVEAGGQRFSDIALDLDGRLSDHRLELTVEGSEEGPLNRLVLALDGAMNEARDRYQGTLSPLEVTLPQGDIALDDPLSFEADLAAGSVQAEPFCLARRQGGAVCISEPLSASADAGSLTLEINELPMDLVNEALPQGWAIDGDTGARVVAGWSAGGSRWQADVQVDSEVSVTGEDAYGQPWSVPATSMSLSADASEARIDMDLALSLAQSGDIDLALAIDDPMGRGGLDGTLTITDVRLAPYQPLAAGLDKLEGSLGGTIRIAGSREAPDLSGDISLTGLRVHGGDIPLAVTDGRLDIALSGDSARISGHVDAEEGRLNISGDAAWPDGSWEANMALSAVQDPLLAAMPAFGKLKLAPDLTITANPSRLRVRGEVRIPWARLKVGDVPASAVTPSGDEIIITREMDEEAKEAERRAQEDPVGESTAEAMAEAGMAIDIRVRLLLGPDMRLSAYGLQTELEGDLEVRQNNGPLQLFGDVSLVDGRFRAYGQDLQIRQGKLIFAGPPSLPTLDFEAIRNPASTEDGVIAGLKVTGTASQPDLEIFSEPSMDESRALSYVLRGRAPDDSGDSSGALTSALIGLTLGKTGGAVGAMGEAFGIQDLSLDTSGSGESSQVVVSGRLTDRLEVGYGVGIFSPIAELTLTYQLWRSLYLEAVSGAAQAVDLIYTWSLPGDPPELQ</sequence>
<dbReference type="PANTHER" id="PTHR36985:SF1">
    <property type="entry name" value="TRANSLOCATION AND ASSEMBLY MODULE SUBUNIT TAMB"/>
    <property type="match status" value="1"/>
</dbReference>
<protein>
    <submittedName>
        <fullName evidence="8">Translocation/assembly module TamB</fullName>
    </submittedName>
</protein>
<reference evidence="8" key="1">
    <citation type="submission" date="2022-06" db="EMBL/GenBank/DDBJ databases">
        <title>A novel DMS-producing enzyme.</title>
        <authorList>
            <person name="Zhang Y."/>
        </authorList>
    </citation>
    <scope>NUCLEOTIDE SEQUENCE</scope>
    <source>
        <strain evidence="8">RT37</strain>
    </source>
</reference>
<comment type="subcellular location">
    <subcellularLocation>
        <location evidence="1">Membrane</location>
        <topology evidence="1">Single-pass membrane protein</topology>
    </subcellularLocation>
</comment>
<evidence type="ECO:0000256" key="3">
    <source>
        <dbReference type="ARBA" id="ARBA00022989"/>
    </source>
</evidence>
<keyword evidence="2 6" id="KW-0812">Transmembrane</keyword>
<evidence type="ECO:0000313" key="8">
    <source>
        <dbReference type="EMBL" id="XBO72973.1"/>
    </source>
</evidence>
<evidence type="ECO:0000256" key="1">
    <source>
        <dbReference type="ARBA" id="ARBA00004167"/>
    </source>
</evidence>
<gene>
    <name evidence="8" type="ORF">NFG58_09860</name>
</gene>
<keyword evidence="4 6" id="KW-0472">Membrane</keyword>
<keyword evidence="3 6" id="KW-1133">Transmembrane helix</keyword>
<feature type="compositionally biased region" description="Acidic residues" evidence="5">
    <location>
        <begin position="407"/>
        <end position="416"/>
    </location>
</feature>
<dbReference type="GO" id="GO:0005886">
    <property type="term" value="C:plasma membrane"/>
    <property type="evidence" value="ECO:0007669"/>
    <property type="project" value="InterPro"/>
</dbReference>
<dbReference type="RefSeq" id="WP_348828073.1">
    <property type="nucleotide sequence ID" value="NZ_CP098827.1"/>
</dbReference>
<feature type="region of interest" description="Disordered" evidence="5">
    <location>
        <begin position="112"/>
        <end position="133"/>
    </location>
</feature>
<organism evidence="8">
    <name type="scientific">Halomonas sp. RT37</name>
    <dbReference type="NCBI Taxonomy" id="2950872"/>
    <lineage>
        <taxon>Bacteria</taxon>
        <taxon>Pseudomonadati</taxon>
        <taxon>Pseudomonadota</taxon>
        <taxon>Gammaproteobacteria</taxon>
        <taxon>Oceanospirillales</taxon>
        <taxon>Halomonadaceae</taxon>
        <taxon>Halomonas</taxon>
    </lineage>
</organism>
<dbReference type="GO" id="GO:0097347">
    <property type="term" value="C:TAM protein secretion complex"/>
    <property type="evidence" value="ECO:0007669"/>
    <property type="project" value="TreeGrafter"/>
</dbReference>
<dbReference type="EMBL" id="CP098827">
    <property type="protein sequence ID" value="XBO72973.1"/>
    <property type="molecule type" value="Genomic_DNA"/>
</dbReference>
<evidence type="ECO:0000256" key="2">
    <source>
        <dbReference type="ARBA" id="ARBA00022692"/>
    </source>
</evidence>
<dbReference type="PANTHER" id="PTHR36985">
    <property type="entry name" value="TRANSLOCATION AND ASSEMBLY MODULE SUBUNIT TAMB"/>
    <property type="match status" value="1"/>
</dbReference>
<evidence type="ECO:0000256" key="5">
    <source>
        <dbReference type="SAM" id="MobiDB-lite"/>
    </source>
</evidence>
<evidence type="ECO:0000256" key="6">
    <source>
        <dbReference type="SAM" id="Phobius"/>
    </source>
</evidence>